<reference evidence="2" key="1">
    <citation type="submission" date="2022-10" db="EMBL/GenBank/DDBJ databases">
        <title>Comparative genomic analysis of Cohnella hashimotonis sp. nov., isolated from the International Space Station.</title>
        <authorList>
            <person name="Simpson A."/>
            <person name="Venkateswaran K."/>
        </authorList>
    </citation>
    <scope>NUCLEOTIDE SEQUENCE</scope>
    <source>
        <strain evidence="2">DSM 28161</strain>
    </source>
</reference>
<proteinExistence type="predicted"/>
<feature type="domain" description="Bulb-type lectin" evidence="1">
    <location>
        <begin position="109"/>
        <end position="229"/>
    </location>
</feature>
<dbReference type="RefSeq" id="WP_277530414.1">
    <property type="nucleotide sequence ID" value="NZ_JAPDIA010000003.1"/>
</dbReference>
<evidence type="ECO:0000313" key="2">
    <source>
        <dbReference type="EMBL" id="MDG0809230.1"/>
    </source>
</evidence>
<protein>
    <recommendedName>
        <fullName evidence="1">Bulb-type lectin domain-containing protein</fullName>
    </recommendedName>
</protein>
<dbReference type="SMART" id="SM00108">
    <property type="entry name" value="B_lectin"/>
    <property type="match status" value="1"/>
</dbReference>
<comment type="caution">
    <text evidence="2">The sequence shown here is derived from an EMBL/GenBank/DDBJ whole genome shotgun (WGS) entry which is preliminary data.</text>
</comment>
<dbReference type="SUPFAM" id="SSF51110">
    <property type="entry name" value="alpha-D-mannose-specific plant lectins"/>
    <property type="match status" value="1"/>
</dbReference>
<dbReference type="Gene3D" id="2.90.10.10">
    <property type="entry name" value="Bulb-type lectin domain"/>
    <property type="match status" value="2"/>
</dbReference>
<dbReference type="AlphaFoldDB" id="A0A9X4QS49"/>
<evidence type="ECO:0000313" key="3">
    <source>
        <dbReference type="Proteomes" id="UP001153404"/>
    </source>
</evidence>
<name>A0A9X4QS49_9BACL</name>
<evidence type="ECO:0000259" key="1">
    <source>
        <dbReference type="PROSITE" id="PS50927"/>
    </source>
</evidence>
<sequence length="233" mass="24302">MADGTASWTYRFDLADTAAALDVKLDVANNYKIEVSKDKASWTTEATAPADIHDASNRATVELDLSAYLAGNPDKTVYVRFGDASPADGWGASLFGVGVNEDVPAAADRQLLTAGRQLNAGQFLAAPSGGYNVTLQSDGNLVLYSGPNPAGNTGVVWQSGATGPAGAYFAIMQSDGNFVVYKGTGPSDNQGYLWSTGTGGSGACYFSVEDDGKIYVHQGSDPDHETGVVWSRP</sequence>
<organism evidence="2 3">
    <name type="scientific">Cohnella rhizosphaerae</name>
    <dbReference type="NCBI Taxonomy" id="1457232"/>
    <lineage>
        <taxon>Bacteria</taxon>
        <taxon>Bacillati</taxon>
        <taxon>Bacillota</taxon>
        <taxon>Bacilli</taxon>
        <taxon>Bacillales</taxon>
        <taxon>Paenibacillaceae</taxon>
        <taxon>Cohnella</taxon>
    </lineage>
</organism>
<dbReference type="EMBL" id="JAPDIA010000003">
    <property type="protein sequence ID" value="MDG0809230.1"/>
    <property type="molecule type" value="Genomic_DNA"/>
</dbReference>
<gene>
    <name evidence="2" type="ORF">OMP40_07450</name>
</gene>
<dbReference type="Proteomes" id="UP001153404">
    <property type="component" value="Unassembled WGS sequence"/>
</dbReference>
<dbReference type="InterPro" id="IPR001480">
    <property type="entry name" value="Bulb-type_lectin_dom"/>
</dbReference>
<dbReference type="InterPro" id="IPR036426">
    <property type="entry name" value="Bulb-type_lectin_dom_sf"/>
</dbReference>
<accession>A0A9X4QS49</accession>
<keyword evidence="3" id="KW-1185">Reference proteome</keyword>
<dbReference type="PROSITE" id="PS50927">
    <property type="entry name" value="BULB_LECTIN"/>
    <property type="match status" value="1"/>
</dbReference>